<feature type="signal peptide" evidence="2">
    <location>
        <begin position="1"/>
        <end position="19"/>
    </location>
</feature>
<dbReference type="Pfam" id="PF18962">
    <property type="entry name" value="Por_Secre_tail"/>
    <property type="match status" value="1"/>
</dbReference>
<dbReference type="OrthoDB" id="9757947at2"/>
<sequence length="1150" mass="125995">MKKILFFIVFAVVINFAHAQFNEMAPWMIELNEKAKLTNKPLKFQEIVNAFNNYWETRDPNVKGSGYKPFKRWENYWKNFVKPDGTLPNGKELLDQFNQYKALKASQKNSNSSAQLVDVSNWQPVGPFSHINTGSWSSGQGRINAIVKDPLDSNTYYAGAPAGGFWKSTDGGLTWVTSTDDLPQIGVSGIAVDASNTNIIYIATGDDDAGDSFSVGVMKSIDGGLTWNATGLNPNNFPAIDSMNDIYINPSNPNMLWVATNRGVYRSTDAGTSWTVGAGTSNINIRDIKVKPNDPTVIYAASSNRFYRSTNSGSSFTQIFGGLPFNGVSRYVIDVTPSDPNLVYLLSADNSYEFGSIYRSSNSGVNFSVVANQAISGDIFQSTQSWYDLAFAVSDTNPNELYVGVLNIWKGTVQANNQATFTQLNSWSAPFSSAYTHADIHYLRFFNGELLAGTDGGFYKSTNAGSSFTDLTEGMQISQFYRIAVSKQTSTKMVGGLQDNGGHAFNNNTWQNYYGADGMDTAIDPGNSSTYFGFTQNGGGLYISSSAGSAITGSVNSPAGTSGNWITPLKMNSDRELYAGYESLYRLNGSAWTQVSTNFGTRIDHLEIDDINPDNIFIAINNSLRKSTNRGVSFGTVETFTSDITSIEVNNTNNNIIYVTTSGSAGGVFKSNDGGLNFVSISSGLPNVTKNIIKHQPLHSKNPLFLGTSLGVYRYDDDTLVWELFENGLPTVSVTDLEINIFDDNITAATYGRGIWQSAIPIETPTNDIKFVSLSGISTEINCNTNLSPLVEVKNNGANPISSVDITYYIDGVANNYNWSSGTIAVGQTAVITLPNIAFTKGLHTFRVSSTITNDAHLVNNDSEEQLVYANDSGQTNVVNTFETPAEELLVFDEGTSTQYWERGIPTDDILNDAANPTNQVYGTNLTSNYADNVKSYLVSQCFDLTTLSSPVLKFDMAFDLETDWDIVYVEYSIDNGLNWTILGDASDANWYNSNTTQGQNNTCFNCPGSQWTGTDGNLNEYSKSLDAFASATNFMARIVFHSDESVNQEGVIIDNFVITGNTLSTEEFSVDSFSIYPNPSNGLFHIKTSKSMRFNYAIYDVTGKLVLKENEVATKNNKYTINLSNYAQGLYFLNMTSENTTITKKLMLK</sequence>
<gene>
    <name evidence="4" type="ORF">C7H52_02630</name>
</gene>
<evidence type="ECO:0000313" key="4">
    <source>
        <dbReference type="EMBL" id="PSG90190.1"/>
    </source>
</evidence>
<evidence type="ECO:0000259" key="3">
    <source>
        <dbReference type="Pfam" id="PF18962"/>
    </source>
</evidence>
<dbReference type="RefSeq" id="WP_106462331.1">
    <property type="nucleotide sequence ID" value="NZ_PXOQ01000007.1"/>
</dbReference>
<dbReference type="InterPro" id="IPR052025">
    <property type="entry name" value="Xyloglucanase_GH74"/>
</dbReference>
<dbReference type="EMBL" id="PXOQ01000007">
    <property type="protein sequence ID" value="PSG90190.1"/>
    <property type="molecule type" value="Genomic_DNA"/>
</dbReference>
<dbReference type="InterPro" id="IPR015943">
    <property type="entry name" value="WD40/YVTN_repeat-like_dom_sf"/>
</dbReference>
<name>A0A2T1NCL5_9FLAO</name>
<accession>A0A2T1NCL5</accession>
<dbReference type="SUPFAM" id="SSF110296">
    <property type="entry name" value="Oligoxyloglucan reducing end-specific cellobiohydrolase"/>
    <property type="match status" value="3"/>
</dbReference>
<proteinExistence type="predicted"/>
<dbReference type="CDD" id="cd15482">
    <property type="entry name" value="Sialidase_non-viral"/>
    <property type="match status" value="1"/>
</dbReference>
<dbReference type="PANTHER" id="PTHR43739:SF5">
    <property type="entry name" value="EXO-ALPHA-SIALIDASE"/>
    <property type="match status" value="1"/>
</dbReference>
<comment type="caution">
    <text evidence="4">The sequence shown here is derived from an EMBL/GenBank/DDBJ whole genome shotgun (WGS) entry which is preliminary data.</text>
</comment>
<evidence type="ECO:0000313" key="5">
    <source>
        <dbReference type="Proteomes" id="UP000238426"/>
    </source>
</evidence>
<dbReference type="GO" id="GO:0010411">
    <property type="term" value="P:xyloglucan metabolic process"/>
    <property type="evidence" value="ECO:0007669"/>
    <property type="project" value="TreeGrafter"/>
</dbReference>
<keyword evidence="5" id="KW-1185">Reference proteome</keyword>
<dbReference type="Pfam" id="PF20773">
    <property type="entry name" value="InhA-like_MAM"/>
    <property type="match status" value="1"/>
</dbReference>
<dbReference type="Gene3D" id="2.60.120.260">
    <property type="entry name" value="Galactose-binding domain-like"/>
    <property type="match status" value="1"/>
</dbReference>
<reference evidence="4 5" key="1">
    <citation type="submission" date="2018-03" db="EMBL/GenBank/DDBJ databases">
        <title>Mesoflavibacter sp. HG37 and Mesoflavibacter sp. HG96 sp.nov., two marine bacteria isolated from seawater of Western Pacific Ocean.</title>
        <authorList>
            <person name="Cheng H."/>
            <person name="Wu Y.-H."/>
            <person name="Guo L.-L."/>
            <person name="Xu X.-W."/>
        </authorList>
    </citation>
    <scope>NUCLEOTIDE SEQUENCE [LARGE SCALE GENOMIC DNA]</scope>
    <source>
        <strain evidence="4 5">KCTC 32269</strain>
    </source>
</reference>
<feature type="chain" id="PRO_5015616616" evidence="2">
    <location>
        <begin position="20"/>
        <end position="1150"/>
    </location>
</feature>
<organism evidence="4 5">
    <name type="scientific">Aurantibacter aestuarii</name>
    <dbReference type="NCBI Taxonomy" id="1266046"/>
    <lineage>
        <taxon>Bacteria</taxon>
        <taxon>Pseudomonadati</taxon>
        <taxon>Bacteroidota</taxon>
        <taxon>Flavobacteriia</taxon>
        <taxon>Flavobacteriales</taxon>
        <taxon>Flavobacteriaceae</taxon>
        <taxon>Aurantibacter</taxon>
    </lineage>
</organism>
<evidence type="ECO:0000256" key="1">
    <source>
        <dbReference type="ARBA" id="ARBA00022729"/>
    </source>
</evidence>
<dbReference type="NCBIfam" id="TIGR04183">
    <property type="entry name" value="Por_Secre_tail"/>
    <property type="match status" value="1"/>
</dbReference>
<dbReference type="InterPro" id="IPR026444">
    <property type="entry name" value="Secre_tail"/>
</dbReference>
<protein>
    <submittedName>
        <fullName evidence="4">Glycosyl hydrolase</fullName>
    </submittedName>
</protein>
<keyword evidence="4" id="KW-0378">Hydrolase</keyword>
<dbReference type="Gene3D" id="2.130.10.10">
    <property type="entry name" value="YVTN repeat-like/Quinoprotein amine dehydrogenase"/>
    <property type="match status" value="3"/>
</dbReference>
<dbReference type="GO" id="GO:0016787">
    <property type="term" value="F:hydrolase activity"/>
    <property type="evidence" value="ECO:0007669"/>
    <property type="project" value="UniProtKB-KW"/>
</dbReference>
<dbReference type="Proteomes" id="UP000238426">
    <property type="component" value="Unassembled WGS sequence"/>
</dbReference>
<feature type="domain" description="Secretion system C-terminal sorting" evidence="3">
    <location>
        <begin position="1076"/>
        <end position="1148"/>
    </location>
</feature>
<evidence type="ECO:0000256" key="2">
    <source>
        <dbReference type="SAM" id="SignalP"/>
    </source>
</evidence>
<dbReference type="PANTHER" id="PTHR43739">
    <property type="entry name" value="XYLOGLUCANASE (EUROFUNG)"/>
    <property type="match status" value="1"/>
</dbReference>
<keyword evidence="1 2" id="KW-0732">Signal</keyword>
<dbReference type="AlphaFoldDB" id="A0A2T1NCL5"/>